<proteinExistence type="predicted"/>
<organism evidence="1 2">
    <name type="scientific">Hepatospora eriocheir</name>
    <dbReference type="NCBI Taxonomy" id="1081669"/>
    <lineage>
        <taxon>Eukaryota</taxon>
        <taxon>Fungi</taxon>
        <taxon>Fungi incertae sedis</taxon>
        <taxon>Microsporidia</taxon>
        <taxon>Hepatosporidae</taxon>
        <taxon>Hepatospora</taxon>
    </lineage>
</organism>
<sequence length="98" mass="11891">MIIFELPIDVYCSDVYLENLKEELGLNDEYKCNDFNFNFKVKSDCNIYLTENFKLLNESLEEFDDGIIILKFKKFYDLFILKPEKINKIKGYKLIRYY</sequence>
<dbReference type="VEuPathDB" id="MicrosporidiaDB:HERIO_162"/>
<reference evidence="1 2" key="1">
    <citation type="journal article" date="2017" name="Environ. Microbiol.">
        <title>Decay of the glycolytic pathway and adaptation to intranuclear parasitism within Enterocytozoonidae microsporidia.</title>
        <authorList>
            <person name="Wiredu Boakye D."/>
            <person name="Jaroenlak P."/>
            <person name="Prachumwat A."/>
            <person name="Williams T.A."/>
            <person name="Bateman K.S."/>
            <person name="Itsathitphaisarn O."/>
            <person name="Sritunyalucksana K."/>
            <person name="Paszkiewicz K.H."/>
            <person name="Moore K.A."/>
            <person name="Stentiford G.D."/>
            <person name="Williams B.A."/>
        </authorList>
    </citation>
    <scope>NUCLEOTIDE SEQUENCE [LARGE SCALE GENOMIC DNA]</scope>
    <source>
        <strain evidence="1 2">GB1</strain>
    </source>
</reference>
<dbReference type="VEuPathDB" id="MicrosporidiaDB:A0H76_1297"/>
<evidence type="ECO:0000313" key="2">
    <source>
        <dbReference type="Proteomes" id="UP000192356"/>
    </source>
</evidence>
<accession>A0A1X0QE17</accession>
<protein>
    <submittedName>
        <fullName evidence="1">Uncharacterized protein</fullName>
    </submittedName>
</protein>
<dbReference type="AlphaFoldDB" id="A0A1X0QE17"/>
<dbReference type="EMBL" id="LVKB01000004">
    <property type="protein sequence ID" value="ORD97982.1"/>
    <property type="molecule type" value="Genomic_DNA"/>
</dbReference>
<name>A0A1X0QE17_9MICR</name>
<keyword evidence="2" id="KW-1185">Reference proteome</keyword>
<comment type="caution">
    <text evidence="1">The sequence shown here is derived from an EMBL/GenBank/DDBJ whole genome shotgun (WGS) entry which is preliminary data.</text>
</comment>
<dbReference type="Proteomes" id="UP000192356">
    <property type="component" value="Unassembled WGS sequence"/>
</dbReference>
<evidence type="ECO:0000313" key="1">
    <source>
        <dbReference type="EMBL" id="ORD97982.1"/>
    </source>
</evidence>
<gene>
    <name evidence="1" type="ORF">HERIO_162</name>
</gene>